<keyword evidence="1 3" id="KW-0145">Chemotaxis</keyword>
<gene>
    <name evidence="3" type="primary">cheD</name>
    <name evidence="4" type="ORF">D8Y22_17710</name>
</gene>
<dbReference type="OrthoDB" id="10499at2157"/>
<evidence type="ECO:0000313" key="5">
    <source>
        <dbReference type="Proteomes" id="UP000318864"/>
    </source>
</evidence>
<dbReference type="GO" id="GO:0006935">
    <property type="term" value="P:chemotaxis"/>
    <property type="evidence" value="ECO:0007669"/>
    <property type="project" value="UniProtKB-UniRule"/>
</dbReference>
<name>A0A4S3TI15_9EURY</name>
<dbReference type="InterPro" id="IPR005659">
    <property type="entry name" value="Chemorcpt_Glu_NH3ase_CheD"/>
</dbReference>
<comment type="catalytic activity">
    <reaction evidence="3">
        <text>L-glutaminyl-[protein] + H2O = L-glutamyl-[protein] + NH4(+)</text>
        <dbReference type="Rhea" id="RHEA:16441"/>
        <dbReference type="Rhea" id="RHEA-COMP:10207"/>
        <dbReference type="Rhea" id="RHEA-COMP:10208"/>
        <dbReference type="ChEBI" id="CHEBI:15377"/>
        <dbReference type="ChEBI" id="CHEBI:28938"/>
        <dbReference type="ChEBI" id="CHEBI:29973"/>
        <dbReference type="ChEBI" id="CHEBI:30011"/>
        <dbReference type="EC" id="3.5.1.44"/>
    </reaction>
</comment>
<sequence length="164" mass="17265">MRFDNRSDAIVVGIADYAVTDRPRLLKTSGLGSCIGVAIYDETAGVSGLLHFMLPDSSETSGNYADAKFADTGIPSLLEAFTAAGGVPDRSWAKIAGGASMVEFDAADRSIGDRNLEAARRELAARSIAILETDVGGDFGRSLEFDGETGTLTVNSADRSKRLL</sequence>
<dbReference type="InterPro" id="IPR038592">
    <property type="entry name" value="CheD-like_sf"/>
</dbReference>
<dbReference type="EC" id="3.5.1.44" evidence="3"/>
<proteinExistence type="inferred from homology"/>
<keyword evidence="5" id="KW-1185">Reference proteome</keyword>
<dbReference type="AlphaFoldDB" id="A0A4S3TI15"/>
<evidence type="ECO:0000313" key="4">
    <source>
        <dbReference type="EMBL" id="THE63649.1"/>
    </source>
</evidence>
<dbReference type="SUPFAM" id="SSF64438">
    <property type="entry name" value="CNF1/YfiH-like putative cysteine hydrolases"/>
    <property type="match status" value="1"/>
</dbReference>
<dbReference type="Gene3D" id="3.30.1330.200">
    <property type="match status" value="1"/>
</dbReference>
<evidence type="ECO:0000256" key="1">
    <source>
        <dbReference type="ARBA" id="ARBA00022500"/>
    </source>
</evidence>
<dbReference type="InterPro" id="IPR011324">
    <property type="entry name" value="Cytotoxic_necrot_fac-like_cat"/>
</dbReference>
<accession>A0A4S3TI15</accession>
<dbReference type="CDD" id="cd16352">
    <property type="entry name" value="CheD"/>
    <property type="match status" value="1"/>
</dbReference>
<dbReference type="Pfam" id="PF03975">
    <property type="entry name" value="CheD"/>
    <property type="match status" value="1"/>
</dbReference>
<dbReference type="EMBL" id="RBZW01000058">
    <property type="protein sequence ID" value="THE63649.1"/>
    <property type="molecule type" value="Genomic_DNA"/>
</dbReference>
<keyword evidence="2 3" id="KW-0378">Hydrolase</keyword>
<dbReference type="RefSeq" id="WP_141465996.1">
    <property type="nucleotide sequence ID" value="NZ_RBZW01000058.1"/>
</dbReference>
<comment type="caution">
    <text evidence="4">The sequence shown here is derived from an EMBL/GenBank/DDBJ whole genome shotgun (WGS) entry which is preliminary data.</text>
</comment>
<dbReference type="Proteomes" id="UP000318864">
    <property type="component" value="Unassembled WGS sequence"/>
</dbReference>
<dbReference type="PANTHER" id="PTHR35147:SF1">
    <property type="entry name" value="CHEMORECEPTOR GLUTAMINE DEAMIDASE CHED-RELATED"/>
    <property type="match status" value="1"/>
</dbReference>
<dbReference type="PANTHER" id="PTHR35147">
    <property type="entry name" value="CHEMORECEPTOR GLUTAMINE DEAMIDASE CHED-RELATED"/>
    <property type="match status" value="1"/>
</dbReference>
<protein>
    <recommendedName>
        <fullName evidence="3">Probable chemoreceptor glutamine deamidase CheD</fullName>
        <ecNumber evidence="3">3.5.1.44</ecNumber>
    </recommendedName>
</protein>
<comment type="similarity">
    <text evidence="3">Belongs to the CheD family.</text>
</comment>
<evidence type="ECO:0000256" key="2">
    <source>
        <dbReference type="ARBA" id="ARBA00022801"/>
    </source>
</evidence>
<evidence type="ECO:0000256" key="3">
    <source>
        <dbReference type="HAMAP-Rule" id="MF_01440"/>
    </source>
</evidence>
<comment type="function">
    <text evidence="3">Probably deamidates glutamine residues to glutamate on methyl-accepting chemotaxis receptors (MCPs), playing an important role in chemotaxis.</text>
</comment>
<reference evidence="4 5" key="1">
    <citation type="submission" date="2018-10" db="EMBL/GenBank/DDBJ databases">
        <title>Natronolimnobius sp. XQ-INN 246 isolated from Inner Mongolia Autonomous Region of China.</title>
        <authorList>
            <person name="Xue Q."/>
        </authorList>
    </citation>
    <scope>NUCLEOTIDE SEQUENCE [LARGE SCALE GENOMIC DNA]</scope>
    <source>
        <strain evidence="4 5">XQ-INN 246</strain>
    </source>
</reference>
<dbReference type="HAMAP" id="MF_01440">
    <property type="entry name" value="CheD"/>
    <property type="match status" value="1"/>
</dbReference>
<dbReference type="GO" id="GO:0050568">
    <property type="term" value="F:protein-glutamine glutaminase activity"/>
    <property type="evidence" value="ECO:0007669"/>
    <property type="project" value="UniProtKB-UniRule"/>
</dbReference>
<organism evidence="4 5">
    <name type="scientific">Salinadaptatus halalkaliphilus</name>
    <dbReference type="NCBI Taxonomy" id="2419781"/>
    <lineage>
        <taxon>Archaea</taxon>
        <taxon>Methanobacteriati</taxon>
        <taxon>Methanobacteriota</taxon>
        <taxon>Stenosarchaea group</taxon>
        <taxon>Halobacteria</taxon>
        <taxon>Halobacteriales</taxon>
        <taxon>Natrialbaceae</taxon>
        <taxon>Salinadaptatus</taxon>
    </lineage>
</organism>